<keyword evidence="2 5" id="KW-0812">Transmembrane</keyword>
<sequence length="283" mass="32255">MRFDSYHPLINFIYFSATVIFTVIFDHPVFVALSYISSFAYSVKLRGRNAAMFNVCLIPFVLIYAFIYSYYNHFGMTPLCQNAIGNSITLEAVIYGLSTGVALASVMMLFSCIFEIFSSDKIIYLLGRISPGLSLLASEILRLIPRLKSQNQKIKISRSSIGKKDGFLRTAWAVIGWFSESFMESLLSMKCRGFFLRGRTAFSIYRFDNRDRGFVLAVTLCVTLILVGAALNQTNIYYDPEIIIYEVTPMSYLFYSAYAILFLLPLAVEILCEINFRRQKRSS</sequence>
<comment type="subcellular location">
    <subcellularLocation>
        <location evidence="1">Membrane</location>
        <topology evidence="1">Multi-pass membrane protein</topology>
    </subcellularLocation>
</comment>
<keyword evidence="4 5" id="KW-0472">Membrane</keyword>
<dbReference type="EMBL" id="JACRTA010000001">
    <property type="protein sequence ID" value="MBC8567487.1"/>
    <property type="molecule type" value="Genomic_DNA"/>
</dbReference>
<evidence type="ECO:0000256" key="1">
    <source>
        <dbReference type="ARBA" id="ARBA00004141"/>
    </source>
</evidence>
<organism evidence="6 7">
    <name type="scientific">Lentihominibacter hominis</name>
    <dbReference type="NCBI Taxonomy" id="2763645"/>
    <lineage>
        <taxon>Bacteria</taxon>
        <taxon>Bacillati</taxon>
        <taxon>Bacillota</taxon>
        <taxon>Clostridia</taxon>
        <taxon>Peptostreptococcales</taxon>
        <taxon>Anaerovoracaceae</taxon>
        <taxon>Lentihominibacter</taxon>
    </lineage>
</organism>
<evidence type="ECO:0000313" key="7">
    <source>
        <dbReference type="Proteomes" id="UP000610862"/>
    </source>
</evidence>
<evidence type="ECO:0000256" key="4">
    <source>
        <dbReference type="ARBA" id="ARBA00023136"/>
    </source>
</evidence>
<feature type="transmembrane region" description="Helical" evidence="5">
    <location>
        <begin position="51"/>
        <end position="71"/>
    </location>
</feature>
<proteinExistence type="predicted"/>
<protein>
    <submittedName>
        <fullName evidence="6">Energy-coupling factor transporter transmembrane protein EcfT</fullName>
    </submittedName>
</protein>
<accession>A0A926E512</accession>
<name>A0A926E512_9FIRM</name>
<evidence type="ECO:0000313" key="6">
    <source>
        <dbReference type="EMBL" id="MBC8567487.1"/>
    </source>
</evidence>
<evidence type="ECO:0000256" key="3">
    <source>
        <dbReference type="ARBA" id="ARBA00022989"/>
    </source>
</evidence>
<dbReference type="RefSeq" id="WP_177269547.1">
    <property type="nucleotide sequence ID" value="NZ_JACRTA010000001.1"/>
</dbReference>
<reference evidence="6" key="1">
    <citation type="submission" date="2020-08" db="EMBL/GenBank/DDBJ databases">
        <title>Genome public.</title>
        <authorList>
            <person name="Liu C."/>
            <person name="Sun Q."/>
        </authorList>
    </citation>
    <scope>NUCLEOTIDE SEQUENCE</scope>
    <source>
        <strain evidence="6">NSJ-24</strain>
    </source>
</reference>
<evidence type="ECO:0000256" key="2">
    <source>
        <dbReference type="ARBA" id="ARBA00022692"/>
    </source>
</evidence>
<comment type="caution">
    <text evidence="6">The sequence shown here is derived from an EMBL/GenBank/DDBJ whole genome shotgun (WGS) entry which is preliminary data.</text>
</comment>
<evidence type="ECO:0000256" key="5">
    <source>
        <dbReference type="SAM" id="Phobius"/>
    </source>
</evidence>
<keyword evidence="7" id="KW-1185">Reference proteome</keyword>
<dbReference type="CDD" id="cd16914">
    <property type="entry name" value="EcfT"/>
    <property type="match status" value="1"/>
</dbReference>
<feature type="transmembrane region" description="Helical" evidence="5">
    <location>
        <begin position="213"/>
        <end position="232"/>
    </location>
</feature>
<keyword evidence="3 5" id="KW-1133">Transmembrane helix</keyword>
<feature type="transmembrane region" description="Helical" evidence="5">
    <location>
        <begin position="12"/>
        <end position="36"/>
    </location>
</feature>
<dbReference type="GO" id="GO:0005886">
    <property type="term" value="C:plasma membrane"/>
    <property type="evidence" value="ECO:0007669"/>
    <property type="project" value="UniProtKB-ARBA"/>
</dbReference>
<dbReference type="InterPro" id="IPR003339">
    <property type="entry name" value="ABC/ECF_trnsptr_transmembrane"/>
</dbReference>
<dbReference type="Proteomes" id="UP000610862">
    <property type="component" value="Unassembled WGS sequence"/>
</dbReference>
<dbReference type="AlphaFoldDB" id="A0A926E512"/>
<feature type="transmembrane region" description="Helical" evidence="5">
    <location>
        <begin position="252"/>
        <end position="272"/>
    </location>
</feature>
<feature type="transmembrane region" description="Helical" evidence="5">
    <location>
        <begin position="92"/>
        <end position="116"/>
    </location>
</feature>
<gene>
    <name evidence="6" type="ORF">H8692_01770</name>
</gene>